<comment type="similarity">
    <text evidence="1 3">Belongs to the enoyl-CoA hydratase/isomerase family.</text>
</comment>
<proteinExistence type="inferred from homology"/>
<dbReference type="Gene3D" id="3.90.226.10">
    <property type="entry name" value="2-enoyl-CoA Hydratase, Chain A, domain 1"/>
    <property type="match status" value="1"/>
</dbReference>
<evidence type="ECO:0000256" key="3">
    <source>
        <dbReference type="RuleBase" id="RU003707"/>
    </source>
</evidence>
<dbReference type="NCBIfam" id="NF005802">
    <property type="entry name" value="PRK07657.1"/>
    <property type="match status" value="1"/>
</dbReference>
<keyword evidence="5" id="KW-1185">Reference proteome</keyword>
<dbReference type="PANTHER" id="PTHR11941:SF54">
    <property type="entry name" value="ENOYL-COA HYDRATASE, MITOCHONDRIAL"/>
    <property type="match status" value="1"/>
</dbReference>
<dbReference type="PROSITE" id="PS00166">
    <property type="entry name" value="ENOYL_COA_HYDRATASE"/>
    <property type="match status" value="1"/>
</dbReference>
<gene>
    <name evidence="4" type="ORF">I7822_22105</name>
</gene>
<dbReference type="InterPro" id="IPR014748">
    <property type="entry name" value="Enoyl-CoA_hydra_C"/>
</dbReference>
<dbReference type="SUPFAM" id="SSF52096">
    <property type="entry name" value="ClpP/crotonase"/>
    <property type="match status" value="1"/>
</dbReference>
<evidence type="ECO:0000256" key="1">
    <source>
        <dbReference type="ARBA" id="ARBA00005254"/>
    </source>
</evidence>
<dbReference type="InterPro" id="IPR018376">
    <property type="entry name" value="Enoyl-CoA_hyd/isom_CS"/>
</dbReference>
<dbReference type="Proteomes" id="UP000663981">
    <property type="component" value="Unassembled WGS sequence"/>
</dbReference>
<protein>
    <submittedName>
        <fullName evidence="4">Enoyl-CoA hydratase</fullName>
        <ecNumber evidence="4">4.2.1.17</ecNumber>
    </submittedName>
</protein>
<organism evidence="4 5">
    <name type="scientific">Metabacillus bambusae</name>
    <dbReference type="NCBI Taxonomy" id="2795218"/>
    <lineage>
        <taxon>Bacteria</taxon>
        <taxon>Bacillati</taxon>
        <taxon>Bacillota</taxon>
        <taxon>Bacilli</taxon>
        <taxon>Bacillales</taxon>
        <taxon>Bacillaceae</taxon>
        <taxon>Metabacillus</taxon>
    </lineage>
</organism>
<dbReference type="Pfam" id="PF00378">
    <property type="entry name" value="ECH_1"/>
    <property type="match status" value="1"/>
</dbReference>
<comment type="caution">
    <text evidence="4">The sequence shown here is derived from an EMBL/GenBank/DDBJ whole genome shotgun (WGS) entry which is preliminary data.</text>
</comment>
<dbReference type="CDD" id="cd06558">
    <property type="entry name" value="crotonase-like"/>
    <property type="match status" value="1"/>
</dbReference>
<dbReference type="EC" id="4.2.1.17" evidence="4"/>
<name>A0ABS3N7P6_9BACI</name>
<dbReference type="Gene3D" id="1.10.12.10">
    <property type="entry name" value="Lyase 2-enoyl-coa Hydratase, Chain A, domain 2"/>
    <property type="match status" value="1"/>
</dbReference>
<dbReference type="EMBL" id="JAGDEL010000022">
    <property type="protein sequence ID" value="MBO1514322.1"/>
    <property type="molecule type" value="Genomic_DNA"/>
</dbReference>
<keyword evidence="2 4" id="KW-0456">Lyase</keyword>
<dbReference type="InterPro" id="IPR029045">
    <property type="entry name" value="ClpP/crotonase-like_dom_sf"/>
</dbReference>
<dbReference type="GO" id="GO:0004300">
    <property type="term" value="F:enoyl-CoA hydratase activity"/>
    <property type="evidence" value="ECO:0007669"/>
    <property type="project" value="UniProtKB-EC"/>
</dbReference>
<evidence type="ECO:0000313" key="5">
    <source>
        <dbReference type="Proteomes" id="UP000663981"/>
    </source>
</evidence>
<dbReference type="RefSeq" id="WP_207981244.1">
    <property type="nucleotide sequence ID" value="NZ_JAGDEL010000022.1"/>
</dbReference>
<evidence type="ECO:0000256" key="2">
    <source>
        <dbReference type="ARBA" id="ARBA00023239"/>
    </source>
</evidence>
<accession>A0ABS3N7P6</accession>
<evidence type="ECO:0000313" key="4">
    <source>
        <dbReference type="EMBL" id="MBO1514322.1"/>
    </source>
</evidence>
<sequence>MSKPVLISTLMNEIAILTLNRPEVANSLSLHLLEELQEAIFSYKFDRSVRCIIITGTGEKAFCAGADLKERAEMDMTQVRRTVETIRKTINELEALPQPVIAAVNGGAFGGGLELALACDIRIATEAAKFGLTETSLGIIPGAGGTQRLPRLIGKGKAKELIYTAKRIDAKEAKEVGLVEYVVPAESLINKALDLANQIVRNAPIAVEQAKLSIDKGYDVDINTALSIEKSAYELTIPTKDRLEGLQAFKEKRSPNFVGE</sequence>
<reference evidence="4 5" key="1">
    <citation type="submission" date="2021-03" db="EMBL/GenBank/DDBJ databases">
        <title>Whole genome sequence of Metabacillus bambusae BG109.</title>
        <authorList>
            <person name="Jeong J.W."/>
        </authorList>
    </citation>
    <scope>NUCLEOTIDE SEQUENCE [LARGE SCALE GENOMIC DNA]</scope>
    <source>
        <strain evidence="4 5">BG109</strain>
    </source>
</reference>
<dbReference type="PANTHER" id="PTHR11941">
    <property type="entry name" value="ENOYL-COA HYDRATASE-RELATED"/>
    <property type="match status" value="1"/>
</dbReference>
<dbReference type="InterPro" id="IPR001753">
    <property type="entry name" value="Enoyl-CoA_hydra/iso"/>
</dbReference>